<comment type="similarity">
    <text evidence="2 10 11">Belongs to the TonB-dependent receptor family.</text>
</comment>
<dbReference type="InterPro" id="IPR037066">
    <property type="entry name" value="Plug_dom_sf"/>
</dbReference>
<dbReference type="eggNOG" id="COG4771">
    <property type="taxonomic scope" value="Bacteria"/>
</dbReference>
<dbReference type="GO" id="GO:0044718">
    <property type="term" value="P:siderophore transmembrane transport"/>
    <property type="evidence" value="ECO:0007669"/>
    <property type="project" value="TreeGrafter"/>
</dbReference>
<evidence type="ECO:0000256" key="9">
    <source>
        <dbReference type="ARBA" id="ARBA00023237"/>
    </source>
</evidence>
<evidence type="ECO:0000256" key="2">
    <source>
        <dbReference type="ARBA" id="ARBA00009810"/>
    </source>
</evidence>
<gene>
    <name evidence="14" type="primary">oprC</name>
    <name evidence="14" type="ordered locus">Rmet_4607</name>
</gene>
<dbReference type="Gene3D" id="2.40.170.20">
    <property type="entry name" value="TonB-dependent receptor, beta-barrel domain"/>
    <property type="match status" value="1"/>
</dbReference>
<evidence type="ECO:0000259" key="12">
    <source>
        <dbReference type="Pfam" id="PF00593"/>
    </source>
</evidence>
<dbReference type="AlphaFoldDB" id="Q1LEF7"/>
<evidence type="ECO:0000256" key="3">
    <source>
        <dbReference type="ARBA" id="ARBA00022448"/>
    </source>
</evidence>
<dbReference type="Gene3D" id="2.170.130.10">
    <property type="entry name" value="TonB-dependent receptor, plug domain"/>
    <property type="match status" value="1"/>
</dbReference>
<evidence type="ECO:0000259" key="13">
    <source>
        <dbReference type="Pfam" id="PF07715"/>
    </source>
</evidence>
<dbReference type="GO" id="GO:0015344">
    <property type="term" value="F:siderophore uptake transmembrane transporter activity"/>
    <property type="evidence" value="ECO:0007669"/>
    <property type="project" value="TreeGrafter"/>
</dbReference>
<evidence type="ECO:0000256" key="1">
    <source>
        <dbReference type="ARBA" id="ARBA00004571"/>
    </source>
</evidence>
<evidence type="ECO:0000256" key="8">
    <source>
        <dbReference type="ARBA" id="ARBA00023170"/>
    </source>
</evidence>
<dbReference type="InterPro" id="IPR010100">
    <property type="entry name" value="TonB-dep_Cu_rcpt"/>
</dbReference>
<dbReference type="GO" id="GO:0009279">
    <property type="term" value="C:cell outer membrane"/>
    <property type="evidence" value="ECO:0007669"/>
    <property type="project" value="UniProtKB-SubCell"/>
</dbReference>
<keyword evidence="3 10" id="KW-0813">Transport</keyword>
<feature type="domain" description="TonB-dependent receptor plug" evidence="13">
    <location>
        <begin position="91"/>
        <end position="190"/>
    </location>
</feature>
<dbReference type="Pfam" id="PF07715">
    <property type="entry name" value="Plug"/>
    <property type="match status" value="1"/>
</dbReference>
<evidence type="ECO:0000256" key="4">
    <source>
        <dbReference type="ARBA" id="ARBA00022452"/>
    </source>
</evidence>
<keyword evidence="14" id="KW-0614">Plasmid</keyword>
<evidence type="ECO:0000313" key="15">
    <source>
        <dbReference type="Proteomes" id="UP000002429"/>
    </source>
</evidence>
<dbReference type="Pfam" id="PF00593">
    <property type="entry name" value="TonB_dep_Rec_b-barrel"/>
    <property type="match status" value="1"/>
</dbReference>
<evidence type="ECO:0000256" key="5">
    <source>
        <dbReference type="ARBA" id="ARBA00022692"/>
    </source>
</evidence>
<dbReference type="PANTHER" id="PTHR30069">
    <property type="entry name" value="TONB-DEPENDENT OUTER MEMBRANE RECEPTOR"/>
    <property type="match status" value="1"/>
</dbReference>
<geneLocation type="plasmid" evidence="14 15">
    <name>megaplasmid</name>
</geneLocation>
<keyword evidence="7 10" id="KW-0472">Membrane</keyword>
<accession>Q1LEF7</accession>
<keyword evidence="5 10" id="KW-0812">Transmembrane</keyword>
<reference evidence="15" key="1">
    <citation type="journal article" date="2010" name="PLoS ONE">
        <title>The complete genome sequence of Cupriavidus metallidurans strain CH34, a master survivalist in harsh and anthropogenic environments.</title>
        <authorList>
            <person name="Janssen P.J."/>
            <person name="Van Houdt R."/>
            <person name="Moors H."/>
            <person name="Monsieurs P."/>
            <person name="Morin N."/>
            <person name="Michaux A."/>
            <person name="Benotmane M.A."/>
            <person name="Leys N."/>
            <person name="Vallaeys T."/>
            <person name="Lapidus A."/>
            <person name="Monchy S."/>
            <person name="Medigue C."/>
            <person name="Taghavi S."/>
            <person name="McCorkle S."/>
            <person name="Dunn J."/>
            <person name="van der Lelie D."/>
            <person name="Mergeay M."/>
        </authorList>
    </citation>
    <scope>NUCLEOTIDE SEQUENCE [LARGE SCALE GENOMIC DNA]</scope>
    <source>
        <strain evidence="15">ATCC 43123 / DSM 2839 / NBRC 102507 / CH34</strain>
    </source>
</reference>
<dbReference type="InterPro" id="IPR039426">
    <property type="entry name" value="TonB-dep_rcpt-like"/>
</dbReference>
<dbReference type="InterPro" id="IPR012910">
    <property type="entry name" value="Plug_dom"/>
</dbReference>
<dbReference type="InterPro" id="IPR000531">
    <property type="entry name" value="Beta-barrel_TonB"/>
</dbReference>
<evidence type="ECO:0000313" key="14">
    <source>
        <dbReference type="EMBL" id="ABF11469.1"/>
    </source>
</evidence>
<dbReference type="HOGENOM" id="CLU_014873_2_1_4"/>
<dbReference type="InterPro" id="IPR036942">
    <property type="entry name" value="Beta-barrel_TonB_sf"/>
</dbReference>
<dbReference type="NCBIfam" id="TIGR01778">
    <property type="entry name" value="TonB-copper"/>
    <property type="match status" value="1"/>
</dbReference>
<feature type="domain" description="TonB-dependent receptor-like beta-barrel" evidence="12">
    <location>
        <begin position="242"/>
        <end position="684"/>
    </location>
</feature>
<keyword evidence="15" id="KW-1185">Reference proteome</keyword>
<keyword evidence="4 10" id="KW-1134">Transmembrane beta strand</keyword>
<keyword evidence="9 10" id="KW-0998">Cell outer membrane</keyword>
<dbReference type="SUPFAM" id="SSF56935">
    <property type="entry name" value="Porins"/>
    <property type="match status" value="1"/>
</dbReference>
<dbReference type="PANTHER" id="PTHR30069:SF49">
    <property type="entry name" value="OUTER MEMBRANE PROTEIN C"/>
    <property type="match status" value="1"/>
</dbReference>
<keyword evidence="6 11" id="KW-0798">TonB box</keyword>
<keyword evidence="8 14" id="KW-0675">Receptor</keyword>
<name>Q1LEF7_CUPMC</name>
<dbReference type="KEGG" id="rme:Rmet_4607"/>
<comment type="subcellular location">
    <subcellularLocation>
        <location evidence="1 10">Cell outer membrane</location>
        <topology evidence="1 10">Multi-pass membrane protein</topology>
    </subcellularLocation>
</comment>
<evidence type="ECO:0000256" key="11">
    <source>
        <dbReference type="RuleBase" id="RU003357"/>
    </source>
</evidence>
<dbReference type="EMBL" id="CP000353">
    <property type="protein sequence ID" value="ABF11469.1"/>
    <property type="molecule type" value="Genomic_DNA"/>
</dbReference>
<proteinExistence type="inferred from homology"/>
<dbReference type="CDD" id="cd01347">
    <property type="entry name" value="ligand_gated_channel"/>
    <property type="match status" value="1"/>
</dbReference>
<sequence>MSSRAGGCHCAVQMLTPNKIQRACALSPFDRDRYSHRASVLVLSLVACAPFASRAAEHTEHAEHTSNDAAAEVVLPTVEVSASPLNIPIVVVTDPKAPRQPLPASDGADYLKTVPGFTAIRNGGSNGDPVLRGMFGSRLNMLANGAPSLGACPGRMDPPTSYIAPESYDKVTVIKGPQTVLYGPGASAGTVLFEREAPRFDKPGVHMDASLVGGSNGRNDENLEVTAGTPEVYGRLNANKSYAQDYRDGNGNTVPSAWSKWNADAAVGITPDANTLIELAASTGDGNARYAGRGMDGVRFKRDSFQLRFKKQNIGEFLRRVDAEVYYSDADHRMDNYTLRTPPPGSMAMASDVRRRTAGGRIAATFDLGENVQWVAGFDAQSNNLDTRSAMGVLSPSSMPWNPSASLSNYGLFSELTWEINDARRVVAGARLDRSGATDERATVSGSMGMMKMTNPTADETRSQLLPSGFLRYEHTLAETPMTWYAGLGHTERFPDYWELFSPKRGPSGSTNAFTGIEPEKTTQLDIGARYRTKTLDASISAYAGYVNNFILFSYGSGATANLSQASNVNAQIMGGEISTFWFPSASWKLGGSVAYAWGRNVDSGAPLPQIPPLEMRLSADYSWREWSVGGLWRVVAPQRRYALHEGNVVGQDFGPSAGFGVVSVNAQYNFNKSAQLSIGIDNLFDKAYTEHLNLAGNAGFGYAASTPIMSPGRTFWGRLRIKI</sequence>
<organism evidence="14 15">
    <name type="scientific">Cupriavidus metallidurans (strain ATCC 43123 / DSM 2839 / NBRC 102507 / CH34)</name>
    <name type="common">Ralstonia metallidurans</name>
    <dbReference type="NCBI Taxonomy" id="266264"/>
    <lineage>
        <taxon>Bacteria</taxon>
        <taxon>Pseudomonadati</taxon>
        <taxon>Pseudomonadota</taxon>
        <taxon>Betaproteobacteria</taxon>
        <taxon>Burkholderiales</taxon>
        <taxon>Burkholderiaceae</taxon>
        <taxon>Cupriavidus</taxon>
    </lineage>
</organism>
<evidence type="ECO:0000256" key="10">
    <source>
        <dbReference type="PROSITE-ProRule" id="PRU01360"/>
    </source>
</evidence>
<evidence type="ECO:0000256" key="6">
    <source>
        <dbReference type="ARBA" id="ARBA00023077"/>
    </source>
</evidence>
<dbReference type="PROSITE" id="PS52016">
    <property type="entry name" value="TONB_DEPENDENT_REC_3"/>
    <property type="match status" value="1"/>
</dbReference>
<protein>
    <submittedName>
        <fullName evidence="14">TonB-dependent copper receptor</fullName>
    </submittedName>
</protein>
<evidence type="ECO:0000256" key="7">
    <source>
        <dbReference type="ARBA" id="ARBA00023136"/>
    </source>
</evidence>
<dbReference type="Proteomes" id="UP000002429">
    <property type="component" value="Plasmid megaplasmid"/>
</dbReference>